<evidence type="ECO:0000313" key="3">
    <source>
        <dbReference type="Proteomes" id="UP000295075"/>
    </source>
</evidence>
<reference evidence="2 3" key="1">
    <citation type="submission" date="2019-03" db="EMBL/GenBank/DDBJ databases">
        <title>Draft genome sequences of novel Actinobacteria.</title>
        <authorList>
            <person name="Sahin N."/>
            <person name="Ay H."/>
            <person name="Saygin H."/>
        </authorList>
    </citation>
    <scope>NUCLEOTIDE SEQUENCE [LARGE SCALE GENOMIC DNA]</scope>
    <source>
        <strain evidence="2 3">JCM 30547</strain>
    </source>
</reference>
<name>A0A4R4Q2L8_9ACTN</name>
<dbReference type="AlphaFoldDB" id="A0A4R4Q2L8"/>
<dbReference type="Proteomes" id="UP000295075">
    <property type="component" value="Unassembled WGS sequence"/>
</dbReference>
<dbReference type="OrthoDB" id="9904697at2"/>
<keyword evidence="1" id="KW-0732">Signal</keyword>
<comment type="caution">
    <text evidence="2">The sequence shown here is derived from an EMBL/GenBank/DDBJ whole genome shotgun (WGS) entry which is preliminary data.</text>
</comment>
<gene>
    <name evidence="2" type="ORF">E1261_16165</name>
</gene>
<proteinExistence type="predicted"/>
<accession>A0A4R4Q2L8</accession>
<sequence>MSLNGWVRLAAVGVVAVLGTMTSPAWAADTICASKCVANFEVYGYAHYQAQVDNDFSKAGSWIWVYGRGRGAHTDYYLSGDSKMHKLYTPKNDSRSEVLPSKVVKFRVCGPNGGGGDYCSDWRLPVTGPVGVIK</sequence>
<evidence type="ECO:0000256" key="1">
    <source>
        <dbReference type="SAM" id="SignalP"/>
    </source>
</evidence>
<organism evidence="2 3">
    <name type="scientific">Kribbella albertanoniae</name>
    <dbReference type="NCBI Taxonomy" id="1266829"/>
    <lineage>
        <taxon>Bacteria</taxon>
        <taxon>Bacillati</taxon>
        <taxon>Actinomycetota</taxon>
        <taxon>Actinomycetes</taxon>
        <taxon>Propionibacteriales</taxon>
        <taxon>Kribbellaceae</taxon>
        <taxon>Kribbella</taxon>
    </lineage>
</organism>
<keyword evidence="3" id="KW-1185">Reference proteome</keyword>
<dbReference type="EMBL" id="SMKA01000062">
    <property type="protein sequence ID" value="TDC29271.1"/>
    <property type="molecule type" value="Genomic_DNA"/>
</dbReference>
<evidence type="ECO:0000313" key="2">
    <source>
        <dbReference type="EMBL" id="TDC29271.1"/>
    </source>
</evidence>
<feature type="signal peptide" evidence="1">
    <location>
        <begin position="1"/>
        <end position="27"/>
    </location>
</feature>
<feature type="chain" id="PRO_5020412446" evidence="1">
    <location>
        <begin position="28"/>
        <end position="134"/>
    </location>
</feature>
<protein>
    <submittedName>
        <fullName evidence="2">Uncharacterized protein</fullName>
    </submittedName>
</protein>
<dbReference type="RefSeq" id="WP_132407455.1">
    <property type="nucleotide sequence ID" value="NZ_SMKA01000062.1"/>
</dbReference>